<dbReference type="PANTHER" id="PTHR21248:SF22">
    <property type="entry name" value="PHOSPHOLIPASE D"/>
    <property type="match status" value="1"/>
</dbReference>
<gene>
    <name evidence="8" type="ORF">Q8852_01060</name>
</gene>
<evidence type="ECO:0000256" key="4">
    <source>
        <dbReference type="ARBA" id="ARBA00022989"/>
    </source>
</evidence>
<dbReference type="Gene3D" id="3.30.870.10">
    <property type="entry name" value="Endonuclease Chain A"/>
    <property type="match status" value="2"/>
</dbReference>
<protein>
    <submittedName>
        <fullName evidence="8">Phosphatidylserine/phosphatidylglycerophosphate/ cardiolipin synthase family protein</fullName>
    </submittedName>
</protein>
<evidence type="ECO:0000256" key="2">
    <source>
        <dbReference type="ARBA" id="ARBA00022475"/>
    </source>
</evidence>
<feature type="domain" description="PLD phosphodiesterase" evidence="7">
    <location>
        <begin position="240"/>
        <end position="267"/>
    </location>
</feature>
<evidence type="ECO:0000313" key="8">
    <source>
        <dbReference type="EMBL" id="WLP85729.1"/>
    </source>
</evidence>
<evidence type="ECO:0000256" key="3">
    <source>
        <dbReference type="ARBA" id="ARBA00022692"/>
    </source>
</evidence>
<dbReference type="Pfam" id="PF13091">
    <property type="entry name" value="PLDc_2"/>
    <property type="match status" value="2"/>
</dbReference>
<reference evidence="8" key="1">
    <citation type="submission" date="2023-08" db="EMBL/GenBank/DDBJ databases">
        <title>Complete genome sequence of Mycoplasma seminis 2200.</title>
        <authorList>
            <person name="Spergser J."/>
        </authorList>
    </citation>
    <scope>NUCLEOTIDE SEQUENCE [LARGE SCALE GENOMIC DNA]</scope>
    <source>
        <strain evidence="8">2200</strain>
    </source>
</reference>
<dbReference type="SUPFAM" id="SSF56024">
    <property type="entry name" value="Phospholipase D/nuclease"/>
    <property type="match status" value="2"/>
</dbReference>
<feature type="transmembrane region" description="Helical" evidence="6">
    <location>
        <begin position="71"/>
        <end position="92"/>
    </location>
</feature>
<organism evidence="8 9">
    <name type="scientific">Mycoplasma seminis</name>
    <dbReference type="NCBI Taxonomy" id="512749"/>
    <lineage>
        <taxon>Bacteria</taxon>
        <taxon>Bacillati</taxon>
        <taxon>Mycoplasmatota</taxon>
        <taxon>Mollicutes</taxon>
        <taxon>Mycoplasmataceae</taxon>
        <taxon>Mycoplasma</taxon>
    </lineage>
</organism>
<dbReference type="CDD" id="cd09112">
    <property type="entry name" value="PLDc_CLS_2"/>
    <property type="match status" value="1"/>
</dbReference>
<sequence length="503" mass="58776">MNKKKLNLKNILIFIIQLLILCGIIAGIVMLFLNVNKLFAYLFLLLLYILNVIFVFIIYHQSREHESKFSWIYLVLLLPFIGHAAFIGYGLIFRNKYEIKINKLPQYNIKTYQNYLNLPSSDVNHNLKHMENINQNLILPANFEFFSEGYRFYDDLFNALKNATKNIYIVTYIIKKAEITQEFLDILQKKADAGVKIKWLIDDFGAMPSQKRNLKKLNKHPNIEIKLIGKIYYPFINAASFSRNHQKFIIIDNDVVFSGGNNISDEYASMSKKYGHWIDLNYRISGPYINSYIIHFIKFWKIIARKDIEILPSLYIPKPDMTYNNSALLVTDSPSYDYSEAELFFLKMIPNAKESIQIATPYFSITRALEKQIILALKSGVKVTIFFPGLPDKKLVYKIGLYQLSKLMEYGLEVKIYQDHFIHTKAGLIDNKHGWVGTNNWDSRSMFSQYETMDVFTGPAVDKLSEIFQNYENQSENVENLPQIHKKLNLIEKFLYDIIKPLI</sequence>
<dbReference type="InterPro" id="IPR025202">
    <property type="entry name" value="PLD-like_dom"/>
</dbReference>
<keyword evidence="4 6" id="KW-1133">Transmembrane helix</keyword>
<feature type="domain" description="PLD phosphodiesterase" evidence="7">
    <location>
        <begin position="418"/>
        <end position="445"/>
    </location>
</feature>
<dbReference type="InterPro" id="IPR001736">
    <property type="entry name" value="PLipase_D/transphosphatidylase"/>
</dbReference>
<dbReference type="PANTHER" id="PTHR21248">
    <property type="entry name" value="CARDIOLIPIN SYNTHASE"/>
    <property type="match status" value="1"/>
</dbReference>
<keyword evidence="2" id="KW-1003">Cell membrane</keyword>
<accession>A0ABY9HAZ0</accession>
<feature type="transmembrane region" description="Helical" evidence="6">
    <location>
        <begin position="12"/>
        <end position="33"/>
    </location>
</feature>
<keyword evidence="9" id="KW-1185">Reference proteome</keyword>
<evidence type="ECO:0000256" key="6">
    <source>
        <dbReference type="SAM" id="Phobius"/>
    </source>
</evidence>
<dbReference type="Pfam" id="PF13396">
    <property type="entry name" value="PLDc_N"/>
    <property type="match status" value="1"/>
</dbReference>
<keyword evidence="3 6" id="KW-0812">Transmembrane</keyword>
<dbReference type="PROSITE" id="PS50035">
    <property type="entry name" value="PLD"/>
    <property type="match status" value="2"/>
</dbReference>
<dbReference type="SMART" id="SM00155">
    <property type="entry name" value="PLDc"/>
    <property type="match status" value="2"/>
</dbReference>
<evidence type="ECO:0000313" key="9">
    <source>
        <dbReference type="Proteomes" id="UP001237011"/>
    </source>
</evidence>
<dbReference type="InterPro" id="IPR027379">
    <property type="entry name" value="CLS_N"/>
</dbReference>
<evidence type="ECO:0000256" key="1">
    <source>
        <dbReference type="ARBA" id="ARBA00004651"/>
    </source>
</evidence>
<feature type="transmembrane region" description="Helical" evidence="6">
    <location>
        <begin position="39"/>
        <end position="59"/>
    </location>
</feature>
<evidence type="ECO:0000259" key="7">
    <source>
        <dbReference type="PROSITE" id="PS50035"/>
    </source>
</evidence>
<dbReference type="EMBL" id="CP132191">
    <property type="protein sequence ID" value="WLP85729.1"/>
    <property type="molecule type" value="Genomic_DNA"/>
</dbReference>
<dbReference type="CDD" id="cd09110">
    <property type="entry name" value="PLDc_CLS_1"/>
    <property type="match status" value="1"/>
</dbReference>
<dbReference type="Proteomes" id="UP001237011">
    <property type="component" value="Chromosome"/>
</dbReference>
<evidence type="ECO:0000256" key="5">
    <source>
        <dbReference type="ARBA" id="ARBA00023136"/>
    </source>
</evidence>
<name>A0ABY9HAZ0_9MOLU</name>
<comment type="subcellular location">
    <subcellularLocation>
        <location evidence="1">Cell membrane</location>
        <topology evidence="1">Multi-pass membrane protein</topology>
    </subcellularLocation>
</comment>
<keyword evidence="5 6" id="KW-0472">Membrane</keyword>
<proteinExistence type="predicted"/>
<dbReference type="RefSeq" id="WP_305938155.1">
    <property type="nucleotide sequence ID" value="NZ_CP132191.1"/>
</dbReference>